<dbReference type="Pfam" id="PF22562">
    <property type="entry name" value="UBA_7"/>
    <property type="match status" value="1"/>
</dbReference>
<dbReference type="EC" id="3.1.1.29" evidence="1"/>
<dbReference type="CDD" id="cd02430">
    <property type="entry name" value="PTH2"/>
    <property type="match status" value="1"/>
</dbReference>
<dbReference type="KEGG" id="dvv:114327980"/>
<dbReference type="InterPro" id="IPR023476">
    <property type="entry name" value="Pep_tRNA_hydro_II_dom_sf"/>
</dbReference>
<feature type="domain" description="UBA" evidence="5">
    <location>
        <begin position="12"/>
        <end position="53"/>
    </location>
</feature>
<dbReference type="FunFam" id="3.40.1490.10:FF:000002">
    <property type="entry name" value="Peptidyl-tRNA hydrolase 2, mitochondrial"/>
    <property type="match status" value="1"/>
</dbReference>
<dbReference type="InterPro" id="IPR009060">
    <property type="entry name" value="UBA-like_sf"/>
</dbReference>
<dbReference type="RefSeq" id="XP_028132512.1">
    <property type="nucleotide sequence ID" value="XM_028276711.1"/>
</dbReference>
<dbReference type="SMART" id="SM00165">
    <property type="entry name" value="UBA"/>
    <property type="match status" value="1"/>
</dbReference>
<name>A0A6P7FCF8_DIAVI</name>
<dbReference type="PANTHER" id="PTHR12649:SF29">
    <property type="entry name" value="AMINOACYL-TRNA HYDROLASE"/>
    <property type="match status" value="1"/>
</dbReference>
<evidence type="ECO:0000256" key="2">
    <source>
        <dbReference type="ARBA" id="ARBA00022801"/>
    </source>
</evidence>
<evidence type="ECO:0000313" key="7">
    <source>
        <dbReference type="Proteomes" id="UP001652700"/>
    </source>
</evidence>
<evidence type="ECO:0000313" key="6">
    <source>
        <dbReference type="EnsemblMetazoa" id="XP_028132512.1"/>
    </source>
</evidence>
<dbReference type="GO" id="GO:0004045">
    <property type="term" value="F:peptidyl-tRNA hydrolase activity"/>
    <property type="evidence" value="ECO:0007669"/>
    <property type="project" value="UniProtKB-EC"/>
</dbReference>
<evidence type="ECO:0000256" key="3">
    <source>
        <dbReference type="ARBA" id="ARBA00038050"/>
    </source>
</evidence>
<dbReference type="Gene3D" id="3.40.1490.10">
    <property type="entry name" value="Bit1"/>
    <property type="match status" value="1"/>
</dbReference>
<dbReference type="GO" id="GO:0005829">
    <property type="term" value="C:cytosol"/>
    <property type="evidence" value="ECO:0007669"/>
    <property type="project" value="TreeGrafter"/>
</dbReference>
<evidence type="ECO:0000256" key="1">
    <source>
        <dbReference type="ARBA" id="ARBA00013260"/>
    </source>
</evidence>
<dbReference type="OrthoDB" id="1733656at2759"/>
<reference evidence="8" key="1">
    <citation type="submission" date="2025-04" db="UniProtKB">
        <authorList>
            <consortium name="RefSeq"/>
        </authorList>
    </citation>
    <scope>IDENTIFICATION</scope>
    <source>
        <tissue evidence="8">Whole insect</tissue>
    </source>
</reference>
<dbReference type="Gene3D" id="1.10.8.10">
    <property type="entry name" value="DNA helicase RuvA subunit, C-terminal domain"/>
    <property type="match status" value="1"/>
</dbReference>
<dbReference type="Proteomes" id="UP001652700">
    <property type="component" value="Unplaced"/>
</dbReference>
<dbReference type="NCBIfam" id="TIGR00283">
    <property type="entry name" value="arch_pth2"/>
    <property type="match status" value="1"/>
</dbReference>
<accession>A0A6P7FCF8</accession>
<dbReference type="EnsemblMetazoa" id="XM_028276711.2">
    <property type="protein sequence ID" value="XP_028132512.1"/>
    <property type="gene ID" value="LOC114327980"/>
</dbReference>
<keyword evidence="2 8" id="KW-0378">Hydrolase</keyword>
<proteinExistence type="inferred from homology"/>
<evidence type="ECO:0000259" key="5">
    <source>
        <dbReference type="PROSITE" id="PS50030"/>
    </source>
</evidence>
<dbReference type="InParanoid" id="A0A6P7FCF8"/>
<organism evidence="8">
    <name type="scientific">Diabrotica virgifera virgifera</name>
    <name type="common">western corn rootworm</name>
    <dbReference type="NCBI Taxonomy" id="50390"/>
    <lineage>
        <taxon>Eukaryota</taxon>
        <taxon>Metazoa</taxon>
        <taxon>Ecdysozoa</taxon>
        <taxon>Arthropoda</taxon>
        <taxon>Hexapoda</taxon>
        <taxon>Insecta</taxon>
        <taxon>Pterygota</taxon>
        <taxon>Neoptera</taxon>
        <taxon>Endopterygota</taxon>
        <taxon>Coleoptera</taxon>
        <taxon>Polyphaga</taxon>
        <taxon>Cucujiformia</taxon>
        <taxon>Chrysomeloidea</taxon>
        <taxon>Chrysomelidae</taxon>
        <taxon>Galerucinae</taxon>
        <taxon>Diabroticina</taxon>
        <taxon>Diabroticites</taxon>
        <taxon>Diabrotica</taxon>
    </lineage>
</organism>
<protein>
    <recommendedName>
        <fullName evidence="1">peptidyl-tRNA hydrolase</fullName>
        <ecNumber evidence="1">3.1.1.29</ecNumber>
    </recommendedName>
</protein>
<dbReference type="PROSITE" id="PS50030">
    <property type="entry name" value="UBA"/>
    <property type="match status" value="1"/>
</dbReference>
<dbReference type="PANTHER" id="PTHR12649">
    <property type="entry name" value="PEPTIDYL-TRNA HYDROLASE 2"/>
    <property type="match status" value="1"/>
</dbReference>
<evidence type="ECO:0000256" key="4">
    <source>
        <dbReference type="ARBA" id="ARBA00048707"/>
    </source>
</evidence>
<dbReference type="GeneID" id="114327980"/>
<sequence length="195" mass="21600">MDLMTEPELEFRPNEEFLHQLVSMGINHDIAVQALFCTGNTSLDEAVEYVFNSQEEDARTFGSHDAKADSSDSDGGEPAEYYKMTFVVNSSLKMGVGKIAAQVGHACLGLFREIMMDKKDELGNWECYGEKKIVLKGIDESHLKELYEKAKEKNIPCYLVRDAGHTQIAPGSVTVLSLFGLEENVNSVTGKLSLL</sequence>
<dbReference type="Pfam" id="PF01981">
    <property type="entry name" value="PTH2"/>
    <property type="match status" value="1"/>
</dbReference>
<evidence type="ECO:0000313" key="8">
    <source>
        <dbReference type="RefSeq" id="XP_028132512.1"/>
    </source>
</evidence>
<keyword evidence="7" id="KW-1185">Reference proteome</keyword>
<reference evidence="6" key="2">
    <citation type="submission" date="2025-05" db="UniProtKB">
        <authorList>
            <consortium name="EnsemblMetazoa"/>
        </authorList>
    </citation>
    <scope>IDENTIFICATION</scope>
</reference>
<dbReference type="SUPFAM" id="SSF46934">
    <property type="entry name" value="UBA-like"/>
    <property type="match status" value="1"/>
</dbReference>
<dbReference type="SUPFAM" id="SSF102462">
    <property type="entry name" value="Peptidyl-tRNA hydrolase II"/>
    <property type="match status" value="1"/>
</dbReference>
<dbReference type="InterPro" id="IPR002833">
    <property type="entry name" value="PTH2"/>
</dbReference>
<dbReference type="InterPro" id="IPR015940">
    <property type="entry name" value="UBA"/>
</dbReference>
<dbReference type="AlphaFoldDB" id="A0A6P7FCF8"/>
<gene>
    <name evidence="8" type="primary">LOC114327980</name>
</gene>
<comment type="catalytic activity">
    <reaction evidence="4">
        <text>an N-acyl-L-alpha-aminoacyl-tRNA + H2O = an N-acyl-L-amino acid + a tRNA + H(+)</text>
        <dbReference type="Rhea" id="RHEA:54448"/>
        <dbReference type="Rhea" id="RHEA-COMP:10123"/>
        <dbReference type="Rhea" id="RHEA-COMP:13883"/>
        <dbReference type="ChEBI" id="CHEBI:15377"/>
        <dbReference type="ChEBI" id="CHEBI:15378"/>
        <dbReference type="ChEBI" id="CHEBI:59874"/>
        <dbReference type="ChEBI" id="CHEBI:78442"/>
        <dbReference type="ChEBI" id="CHEBI:138191"/>
        <dbReference type="EC" id="3.1.1.29"/>
    </reaction>
</comment>
<comment type="similarity">
    <text evidence="3">Belongs to the PTH2 family.</text>
</comment>